<evidence type="ECO:0000256" key="12">
    <source>
        <dbReference type="SAM" id="Phobius"/>
    </source>
</evidence>
<comment type="subcellular location">
    <subcellularLocation>
        <location evidence="1">Membrane</location>
        <topology evidence="1">Multi-pass membrane protein</topology>
    </subcellularLocation>
    <subcellularLocation>
        <location evidence="11">Mitochondrion inner membrane</location>
        <topology evidence="11">Multi-pass membrane protein</topology>
    </subcellularLocation>
</comment>
<evidence type="ECO:0000256" key="6">
    <source>
        <dbReference type="ARBA" id="ARBA00022781"/>
    </source>
</evidence>
<dbReference type="InterPro" id="IPR000568">
    <property type="entry name" value="ATP_synth_F0_asu"/>
</dbReference>
<accession>K7ZU01</accession>
<dbReference type="Pfam" id="PF00119">
    <property type="entry name" value="ATP-synt_A"/>
    <property type="match status" value="1"/>
</dbReference>
<evidence type="ECO:0000256" key="3">
    <source>
        <dbReference type="ARBA" id="ARBA00022448"/>
    </source>
</evidence>
<evidence type="ECO:0000256" key="8">
    <source>
        <dbReference type="ARBA" id="ARBA00023065"/>
    </source>
</evidence>
<dbReference type="GO" id="GO:0045259">
    <property type="term" value="C:proton-transporting ATP synthase complex"/>
    <property type="evidence" value="ECO:0007669"/>
    <property type="project" value="UniProtKB-KW"/>
</dbReference>
<keyword evidence="3" id="KW-0813">Transport</keyword>
<geneLocation type="mitochondrion" evidence="13"/>
<evidence type="ECO:0000256" key="11">
    <source>
        <dbReference type="RuleBase" id="RU004450"/>
    </source>
</evidence>
<feature type="transmembrane region" description="Helical" evidence="12">
    <location>
        <begin position="188"/>
        <end position="217"/>
    </location>
</feature>
<dbReference type="NCBIfam" id="TIGR01131">
    <property type="entry name" value="ATP_synt_6_or_A"/>
    <property type="match status" value="1"/>
</dbReference>
<dbReference type="InterPro" id="IPR045083">
    <property type="entry name" value="ATP_synth_F0_asu_bact/mt"/>
</dbReference>
<feature type="transmembrane region" description="Helical" evidence="12">
    <location>
        <begin position="155"/>
        <end position="176"/>
    </location>
</feature>
<gene>
    <name evidence="13" type="primary">atp6</name>
</gene>
<keyword evidence="9 12" id="KW-0472">Membrane</keyword>
<dbReference type="PRINTS" id="PR00123">
    <property type="entry name" value="ATPASEA"/>
</dbReference>
<keyword evidence="13" id="KW-0496">Mitochondrion</keyword>
<dbReference type="SUPFAM" id="SSF81336">
    <property type="entry name" value="F1F0 ATP synthase subunit A"/>
    <property type="match status" value="1"/>
</dbReference>
<evidence type="ECO:0000313" key="13">
    <source>
        <dbReference type="EMBL" id="CCB84619.1"/>
    </source>
</evidence>
<keyword evidence="10" id="KW-0066">ATP synthesis</keyword>
<dbReference type="PROSITE" id="PS00449">
    <property type="entry name" value="ATPASE_A"/>
    <property type="match status" value="1"/>
</dbReference>
<dbReference type="InterPro" id="IPR035908">
    <property type="entry name" value="F0_ATP_A_sf"/>
</dbReference>
<evidence type="ECO:0000256" key="5">
    <source>
        <dbReference type="ARBA" id="ARBA00022692"/>
    </source>
</evidence>
<evidence type="ECO:0000256" key="1">
    <source>
        <dbReference type="ARBA" id="ARBA00004141"/>
    </source>
</evidence>
<dbReference type="EMBL" id="FR872382">
    <property type="protein sequence ID" value="CCB84619.1"/>
    <property type="molecule type" value="Genomic_DNA"/>
</dbReference>
<keyword evidence="5 12" id="KW-0812">Transmembrane</keyword>
<evidence type="ECO:0000256" key="2">
    <source>
        <dbReference type="ARBA" id="ARBA00006810"/>
    </source>
</evidence>
<feature type="transmembrane region" description="Helical" evidence="12">
    <location>
        <begin position="64"/>
        <end position="83"/>
    </location>
</feature>
<dbReference type="Gene3D" id="1.20.120.220">
    <property type="entry name" value="ATP synthase, F0 complex, subunit A"/>
    <property type="match status" value="1"/>
</dbReference>
<dbReference type="PANTHER" id="PTHR11410">
    <property type="entry name" value="ATP SYNTHASE SUBUNIT A"/>
    <property type="match status" value="1"/>
</dbReference>
<proteinExistence type="inferred from homology"/>
<keyword evidence="7 12" id="KW-1133">Transmembrane helix</keyword>
<dbReference type="AlphaFoldDB" id="K7ZU01"/>
<evidence type="ECO:0000256" key="7">
    <source>
        <dbReference type="ARBA" id="ARBA00022989"/>
    </source>
</evidence>
<evidence type="ECO:0000256" key="4">
    <source>
        <dbReference type="ARBA" id="ARBA00022547"/>
    </source>
</evidence>
<sequence length="223" mass="25808">MMTNLFSIFDPTTYSFLSLNWFSLIIFILFTPLSYWLIPNRMKLLFSIMTNYLFKEFKPLNQKAPFLFIFIISLFLFILMNNLPGLLPYVFTASSHMSFTMTLAITMWFTLMMYGWRNNYYNLLIHLIPQGTPLPLTSFMVIIETISNLIRPATLAIRLSANMIAGHLLITLLCSANSITPFMFILPLYIFQIVLACLEIAVAFIQAYVFSVLMTLYSTELTN</sequence>
<organism evidence="13">
    <name type="scientific">Bahadzia jaraguensis</name>
    <name type="common">Amphipod</name>
    <dbReference type="NCBI Taxonomy" id="1041811"/>
    <lineage>
        <taxon>Eukaryota</taxon>
        <taxon>Metazoa</taxon>
        <taxon>Ecdysozoa</taxon>
        <taxon>Arthropoda</taxon>
        <taxon>Crustacea</taxon>
        <taxon>Multicrustacea</taxon>
        <taxon>Malacostraca</taxon>
        <taxon>Eumalacostraca</taxon>
        <taxon>Peracarida</taxon>
        <taxon>Amphipoda</taxon>
        <taxon>Senticaudata</taxon>
        <taxon>Hadziida</taxon>
        <taxon>Hadzioidea</taxon>
        <taxon>Hadziidae</taxon>
        <taxon>Bahadzia</taxon>
    </lineage>
</organism>
<feature type="transmembrane region" description="Helical" evidence="12">
    <location>
        <begin position="89"/>
        <end position="111"/>
    </location>
</feature>
<evidence type="ECO:0000256" key="10">
    <source>
        <dbReference type="ARBA" id="ARBA00023310"/>
    </source>
</evidence>
<protein>
    <recommendedName>
        <fullName evidence="11">ATP synthase subunit a</fullName>
    </recommendedName>
</protein>
<comment type="similarity">
    <text evidence="2">Belongs to the ATPase A chain family.</text>
</comment>
<evidence type="ECO:0000256" key="9">
    <source>
        <dbReference type="ARBA" id="ARBA00023136"/>
    </source>
</evidence>
<dbReference type="InterPro" id="IPR023011">
    <property type="entry name" value="ATP_synth_F0_asu_AS"/>
</dbReference>
<dbReference type="CDD" id="cd00310">
    <property type="entry name" value="ATP-synt_Fo_a_6"/>
    <property type="match status" value="1"/>
</dbReference>
<reference evidence="13" key="1">
    <citation type="journal article" date="2012" name="Curr. Biol.">
        <title>Mitogenomic phylogenetic analysis supports continental-scale vicariance in subterranean thalassoid crustaceans.</title>
        <authorList>
            <person name="Bauza-Ribot M.M."/>
            <person name="Juan C."/>
            <person name="Nardi F."/>
            <person name="Oromi P."/>
            <person name="Pons J."/>
            <person name="Jaume D."/>
        </authorList>
    </citation>
    <scope>NUCLEOTIDE SEQUENCE</scope>
</reference>
<keyword evidence="8" id="KW-0406">Ion transport</keyword>
<dbReference type="PANTHER" id="PTHR11410:SF0">
    <property type="entry name" value="ATP SYNTHASE SUBUNIT A"/>
    <property type="match status" value="1"/>
</dbReference>
<dbReference type="GO" id="GO:0005743">
    <property type="term" value="C:mitochondrial inner membrane"/>
    <property type="evidence" value="ECO:0007669"/>
    <property type="project" value="UniProtKB-SubCell"/>
</dbReference>
<dbReference type="GO" id="GO:0046933">
    <property type="term" value="F:proton-transporting ATP synthase activity, rotational mechanism"/>
    <property type="evidence" value="ECO:0007669"/>
    <property type="project" value="TreeGrafter"/>
</dbReference>
<name>K7ZU01_BAHJA</name>
<keyword evidence="6" id="KW-0375">Hydrogen ion transport</keyword>
<feature type="transmembrane region" description="Helical" evidence="12">
    <location>
        <begin position="20"/>
        <end position="38"/>
    </location>
</feature>
<keyword evidence="4" id="KW-0138">CF(0)</keyword>